<comment type="subcellular location">
    <subcellularLocation>
        <location evidence="1">Nucleus</location>
    </subcellularLocation>
</comment>
<sequence>MQQQMLESQARRRWQVVRKQSDSKKTGGHVTRNRRCRRVLMKSRAGVRGYRSNTATGIHKRVKTLKKLIPNSESMGLEGLFRETADYILSLQMRVNLMQIMVKVLSSDSDQ</sequence>
<dbReference type="GO" id="GO:0005634">
    <property type="term" value="C:nucleus"/>
    <property type="evidence" value="ECO:0007669"/>
    <property type="project" value="UniProtKB-SubCell"/>
</dbReference>
<evidence type="ECO:0000313" key="7">
    <source>
        <dbReference type="Proteomes" id="UP000008311"/>
    </source>
</evidence>
<name>B9RNB4_RICCO</name>
<protein>
    <submittedName>
        <fullName evidence="6">Transcription factor, putative</fullName>
    </submittedName>
</protein>
<dbReference type="PANTHER" id="PTHR33124:SF39">
    <property type="entry name" value="TRANSCRIPTION FACTOR UPBEAT1"/>
    <property type="match status" value="1"/>
</dbReference>
<organism evidence="6 7">
    <name type="scientific">Ricinus communis</name>
    <name type="common">Castor bean</name>
    <dbReference type="NCBI Taxonomy" id="3988"/>
    <lineage>
        <taxon>Eukaryota</taxon>
        <taxon>Viridiplantae</taxon>
        <taxon>Streptophyta</taxon>
        <taxon>Embryophyta</taxon>
        <taxon>Tracheophyta</taxon>
        <taxon>Spermatophyta</taxon>
        <taxon>Magnoliopsida</taxon>
        <taxon>eudicotyledons</taxon>
        <taxon>Gunneridae</taxon>
        <taxon>Pentapetalae</taxon>
        <taxon>rosids</taxon>
        <taxon>fabids</taxon>
        <taxon>Malpighiales</taxon>
        <taxon>Euphorbiaceae</taxon>
        <taxon>Acalyphoideae</taxon>
        <taxon>Acalypheae</taxon>
        <taxon>Ricinus</taxon>
    </lineage>
</organism>
<dbReference type="Proteomes" id="UP000008311">
    <property type="component" value="Unassembled WGS sequence"/>
</dbReference>
<evidence type="ECO:0000256" key="5">
    <source>
        <dbReference type="SAM" id="MobiDB-lite"/>
    </source>
</evidence>
<dbReference type="eggNOG" id="ENOG502S5A4">
    <property type="taxonomic scope" value="Eukaryota"/>
</dbReference>
<gene>
    <name evidence="6" type="ORF">RCOM_1346460</name>
</gene>
<evidence type="ECO:0000313" key="6">
    <source>
        <dbReference type="EMBL" id="EEF47237.1"/>
    </source>
</evidence>
<feature type="region of interest" description="Disordered" evidence="5">
    <location>
        <begin position="1"/>
        <end position="33"/>
    </location>
</feature>
<dbReference type="FunCoup" id="B9RNB4">
    <property type="interactions" value="32"/>
</dbReference>
<dbReference type="EMBL" id="EQ973790">
    <property type="protein sequence ID" value="EEF47237.1"/>
    <property type="molecule type" value="Genomic_DNA"/>
</dbReference>
<dbReference type="PANTHER" id="PTHR33124">
    <property type="entry name" value="TRANSCRIPTION FACTOR IBH1-LIKE 1"/>
    <property type="match status" value="1"/>
</dbReference>
<dbReference type="AlphaFoldDB" id="B9RNB4"/>
<proteinExistence type="predicted"/>
<dbReference type="STRING" id="3988.B9RNB4"/>
<dbReference type="GO" id="GO:0006355">
    <property type="term" value="P:regulation of DNA-templated transcription"/>
    <property type="evidence" value="ECO:0007669"/>
    <property type="project" value="InterPro"/>
</dbReference>
<dbReference type="InterPro" id="IPR044549">
    <property type="entry name" value="bHLH_AtIBH1-like"/>
</dbReference>
<keyword evidence="4" id="KW-0539">Nucleus</keyword>
<reference evidence="7" key="1">
    <citation type="journal article" date="2010" name="Nat. Biotechnol.">
        <title>Draft genome sequence of the oilseed species Ricinus communis.</title>
        <authorList>
            <person name="Chan A.P."/>
            <person name="Crabtree J."/>
            <person name="Zhao Q."/>
            <person name="Lorenzi H."/>
            <person name="Orvis J."/>
            <person name="Puiu D."/>
            <person name="Melake-Berhan A."/>
            <person name="Jones K.M."/>
            <person name="Redman J."/>
            <person name="Chen G."/>
            <person name="Cahoon E.B."/>
            <person name="Gedil M."/>
            <person name="Stanke M."/>
            <person name="Haas B.J."/>
            <person name="Wortman J.R."/>
            <person name="Fraser-Liggett C.M."/>
            <person name="Ravel J."/>
            <person name="Rabinowicz P.D."/>
        </authorList>
    </citation>
    <scope>NUCLEOTIDE SEQUENCE [LARGE SCALE GENOMIC DNA]</scope>
    <source>
        <strain evidence="7">cv. Hale</strain>
    </source>
</reference>
<dbReference type="InterPro" id="IPR044660">
    <property type="entry name" value="IBH1-like"/>
</dbReference>
<dbReference type="CDD" id="cd11444">
    <property type="entry name" value="bHLH_AtIBH1_like"/>
    <property type="match status" value="1"/>
</dbReference>
<keyword evidence="3" id="KW-0804">Transcription</keyword>
<evidence type="ECO:0000256" key="2">
    <source>
        <dbReference type="ARBA" id="ARBA00023015"/>
    </source>
</evidence>
<evidence type="ECO:0000256" key="4">
    <source>
        <dbReference type="ARBA" id="ARBA00023242"/>
    </source>
</evidence>
<accession>B9RNB4</accession>
<evidence type="ECO:0000256" key="3">
    <source>
        <dbReference type="ARBA" id="ARBA00023163"/>
    </source>
</evidence>
<keyword evidence="2" id="KW-0805">Transcription regulation</keyword>
<evidence type="ECO:0000256" key="1">
    <source>
        <dbReference type="ARBA" id="ARBA00004123"/>
    </source>
</evidence>
<dbReference type="InParanoid" id="B9RNB4"/>
<keyword evidence="7" id="KW-1185">Reference proteome</keyword>